<name>A0A2M6UA95_9BRAD</name>
<feature type="chain" id="PRO_5014663183" evidence="2">
    <location>
        <begin position="22"/>
        <end position="75"/>
    </location>
</feature>
<organism evidence="3 4">
    <name type="scientific">Bradyrhizobium nitroreducens</name>
    <dbReference type="NCBI Taxonomy" id="709803"/>
    <lineage>
        <taxon>Bacteria</taxon>
        <taxon>Pseudomonadati</taxon>
        <taxon>Pseudomonadota</taxon>
        <taxon>Alphaproteobacteria</taxon>
        <taxon>Hyphomicrobiales</taxon>
        <taxon>Nitrobacteraceae</taxon>
        <taxon>Bradyrhizobium</taxon>
    </lineage>
</organism>
<dbReference type="Proteomes" id="UP000228930">
    <property type="component" value="Unassembled WGS sequence"/>
</dbReference>
<evidence type="ECO:0000313" key="3">
    <source>
        <dbReference type="EMBL" id="PIT01513.1"/>
    </source>
</evidence>
<dbReference type="EMBL" id="LFJC01000003">
    <property type="protein sequence ID" value="PIT01513.1"/>
    <property type="molecule type" value="Genomic_DNA"/>
</dbReference>
<feature type="region of interest" description="Disordered" evidence="1">
    <location>
        <begin position="52"/>
        <end position="75"/>
    </location>
</feature>
<keyword evidence="2" id="KW-0732">Signal</keyword>
<sequence length="75" mass="7741">MTRLILVAAALIAAAATQTQAATMRHAAPPRAAVTQAMTDTCVRAPAEGAYASAPYTQPPCLPNTGDSDPYAYAY</sequence>
<evidence type="ECO:0000313" key="4">
    <source>
        <dbReference type="Proteomes" id="UP000228930"/>
    </source>
</evidence>
<evidence type="ECO:0000256" key="2">
    <source>
        <dbReference type="SAM" id="SignalP"/>
    </source>
</evidence>
<protein>
    <submittedName>
        <fullName evidence="3">Uncharacterized protein</fullName>
    </submittedName>
</protein>
<reference evidence="3 4" key="1">
    <citation type="submission" date="2015-06" db="EMBL/GenBank/DDBJ databases">
        <title>Comparative genome analysis of nirS-carrying Bradyrhizobium sp. strains.</title>
        <authorList>
            <person name="Ishii S."/>
            <person name="Jang J."/>
            <person name="Nishizawa T."/>
            <person name="Senoo K."/>
        </authorList>
    </citation>
    <scope>NUCLEOTIDE SEQUENCE [LARGE SCALE GENOMIC DNA]</scope>
    <source>
        <strain evidence="3 4">TSA1</strain>
    </source>
</reference>
<keyword evidence="4" id="KW-1185">Reference proteome</keyword>
<comment type="caution">
    <text evidence="3">The sequence shown here is derived from an EMBL/GenBank/DDBJ whole genome shotgun (WGS) entry which is preliminary data.</text>
</comment>
<dbReference type="RefSeq" id="WP_100176732.1">
    <property type="nucleotide sequence ID" value="NZ_LFJC01000003.1"/>
</dbReference>
<proteinExistence type="predicted"/>
<accession>A0A2M6UA95</accession>
<gene>
    <name evidence="3" type="ORF">TSA1_12610</name>
</gene>
<feature type="signal peptide" evidence="2">
    <location>
        <begin position="1"/>
        <end position="21"/>
    </location>
</feature>
<dbReference type="AlphaFoldDB" id="A0A2M6UA95"/>
<evidence type="ECO:0000256" key="1">
    <source>
        <dbReference type="SAM" id="MobiDB-lite"/>
    </source>
</evidence>